<proteinExistence type="predicted"/>
<evidence type="ECO:0000313" key="4">
    <source>
        <dbReference type="EMBL" id="SFL91746.1"/>
    </source>
</evidence>
<dbReference type="PANTHER" id="PTHR38340:SF1">
    <property type="entry name" value="S-LAYER PROTEIN"/>
    <property type="match status" value="1"/>
</dbReference>
<dbReference type="OrthoDB" id="5380561at2"/>
<dbReference type="InterPro" id="IPR002126">
    <property type="entry name" value="Cadherin-like_dom"/>
</dbReference>
<dbReference type="GO" id="GO:0005509">
    <property type="term" value="F:calcium ion binding"/>
    <property type="evidence" value="ECO:0007669"/>
    <property type="project" value="InterPro"/>
</dbReference>
<dbReference type="EMBL" id="FOSV01000030">
    <property type="protein sequence ID" value="SFL91746.1"/>
    <property type="molecule type" value="Genomic_DNA"/>
</dbReference>
<keyword evidence="5" id="KW-1185">Reference proteome</keyword>
<evidence type="ECO:0000256" key="1">
    <source>
        <dbReference type="ARBA" id="ARBA00004613"/>
    </source>
</evidence>
<dbReference type="GO" id="GO:0007156">
    <property type="term" value="P:homophilic cell adhesion via plasma membrane adhesion molecules"/>
    <property type="evidence" value="ECO:0007669"/>
    <property type="project" value="InterPro"/>
</dbReference>
<dbReference type="Pfam" id="PF00353">
    <property type="entry name" value="HemolysinCabind"/>
    <property type="match status" value="3"/>
</dbReference>
<dbReference type="PANTHER" id="PTHR38340">
    <property type="entry name" value="S-LAYER PROTEIN"/>
    <property type="match status" value="1"/>
</dbReference>
<protein>
    <submittedName>
        <fullName evidence="4">Cadherin-like</fullName>
    </submittedName>
</protein>
<dbReference type="Proteomes" id="UP000198804">
    <property type="component" value="Unassembled WGS sequence"/>
</dbReference>
<dbReference type="InterPro" id="IPR011049">
    <property type="entry name" value="Serralysin-like_metalloprot_C"/>
</dbReference>
<dbReference type="Pfam" id="PF16184">
    <property type="entry name" value="Cadherin_3"/>
    <property type="match status" value="1"/>
</dbReference>
<dbReference type="PRINTS" id="PR00313">
    <property type="entry name" value="CABNDNGRPT"/>
</dbReference>
<dbReference type="CDD" id="cd11304">
    <property type="entry name" value="Cadherin_repeat"/>
    <property type="match status" value="1"/>
</dbReference>
<dbReference type="InterPro" id="IPR050557">
    <property type="entry name" value="RTX_toxin/Mannuronan_C5-epim"/>
</dbReference>
<dbReference type="GO" id="GO:0005576">
    <property type="term" value="C:extracellular region"/>
    <property type="evidence" value="ECO:0007669"/>
    <property type="project" value="UniProtKB-SubCell"/>
</dbReference>
<comment type="subcellular location">
    <subcellularLocation>
        <location evidence="1">Secreted</location>
    </subcellularLocation>
</comment>
<keyword evidence="2" id="KW-0964">Secreted</keyword>
<accession>A0A1I4LLM4</accession>
<organism evidence="4 5">
    <name type="scientific">Methylorubrum salsuginis</name>
    <dbReference type="NCBI Taxonomy" id="414703"/>
    <lineage>
        <taxon>Bacteria</taxon>
        <taxon>Pseudomonadati</taxon>
        <taxon>Pseudomonadota</taxon>
        <taxon>Alphaproteobacteria</taxon>
        <taxon>Hyphomicrobiales</taxon>
        <taxon>Methylobacteriaceae</taxon>
        <taxon>Methylorubrum</taxon>
    </lineage>
</organism>
<name>A0A1I4LLM4_9HYPH</name>
<dbReference type="Gene3D" id="2.150.10.10">
    <property type="entry name" value="Serralysin-like metalloprotease, C-terminal"/>
    <property type="match status" value="3"/>
</dbReference>
<dbReference type="RefSeq" id="WP_114436016.1">
    <property type="nucleotide sequence ID" value="NZ_FOSV01000030.1"/>
</dbReference>
<sequence length="873" mass="91079">MAIEWIGPFYSETYENSGNPGMAISARDSNGWSVHLSVEDGGNGALLENYYNYLRIKPALWEGSEGYEAHLTSDNLFTAKIKATVYDPSTGGVAYTAYQTYSFRVLDSSPPGRDGDIIIDEIIGECSATDTPITDAYGRPYYYGKAYASDGWGNGTLKLVDDAGGRFKLETVGDNQYLRVADGAKLDFQTYAAAGGQAYKLAFEVSDGTTTLTKVGYISLRNATGTLTGDFSAEVAPKGAYTLTAADLGAEKAGANPIFVVSNPTGGNLVLKGATTPVTSFTGADVAAGKVQFVQSGKGLTASFDVAARDGGELTATKTFSLSVANQAPKDMIYVGPLGGGATTLNYQEETEQSWGLRVTDPEGETNTTGLKWSIVGGADRNAFTILEKGIGGGTLDFKTAHDFEAPTDANRDNRYEVVVRVADSYGAYLDKAWTVSVINLKEVVVAEGAAAGTLVQGAQSIPVPGSPISMKYALPAGEGRFTIDRNTGAIKVAAGFKIDFEQASTIRLTVMKDPFAPEAVDASHSTPILIKVRDVRDEIVSGDGRDNTLVGGAGNDTFFGLGGADDLTGGNGRNRLDGGTGNDRLIGGLNEDTYVVDSLKDIVSEQTGGGRDTIEARISYDLDAQAKAKFIFGAVEDLTLLEGRAALKATGNALANTLRGNGNANTLDGKGGIDTMQGLGGNDTYFVDHARDSVIEAAKGGVDTVLTSVGYTLAARQEIEALRTVNAAAKTALNLTGNEFGQTLQGNAGANVLNGMAGKDILTGSSGKDTFVFSTALGAGNVDRITDFSVVDDSIQLSKGIFTALSAGTLAAGAFKDLSMVGAKVDADDRILYNKTTGALSYDVDGSGSKAAVQFATIDTKVALTHADFLVV</sequence>
<dbReference type="PROSITE" id="PS50268">
    <property type="entry name" value="CADHERIN_2"/>
    <property type="match status" value="1"/>
</dbReference>
<dbReference type="STRING" id="414703.SAMN04488125_13023"/>
<dbReference type="InterPro" id="IPR001343">
    <property type="entry name" value="Hemolysn_Ca-bd"/>
</dbReference>
<evidence type="ECO:0000313" key="5">
    <source>
        <dbReference type="Proteomes" id="UP000198804"/>
    </source>
</evidence>
<feature type="domain" description="Cadherin" evidence="3">
    <location>
        <begin position="438"/>
        <end position="559"/>
    </location>
</feature>
<dbReference type="GO" id="GO:0016020">
    <property type="term" value="C:membrane"/>
    <property type="evidence" value="ECO:0007669"/>
    <property type="project" value="InterPro"/>
</dbReference>
<evidence type="ECO:0000259" key="3">
    <source>
        <dbReference type="PROSITE" id="PS50268"/>
    </source>
</evidence>
<gene>
    <name evidence="4" type="ORF">SAMN04488125_13023</name>
</gene>
<dbReference type="AlphaFoldDB" id="A0A1I4LLM4"/>
<reference evidence="5" key="1">
    <citation type="submission" date="2016-10" db="EMBL/GenBank/DDBJ databases">
        <authorList>
            <person name="Varghese N."/>
            <person name="Submissions S."/>
        </authorList>
    </citation>
    <scope>NUCLEOTIDE SEQUENCE [LARGE SCALE GENOMIC DNA]</scope>
    <source>
        <strain evidence="5">CGMCC 1.6474</strain>
    </source>
</reference>
<dbReference type="Gene3D" id="2.60.40.60">
    <property type="entry name" value="Cadherins"/>
    <property type="match status" value="1"/>
</dbReference>
<dbReference type="SUPFAM" id="SSF51120">
    <property type="entry name" value="beta-Roll"/>
    <property type="match status" value="2"/>
</dbReference>
<evidence type="ECO:0000256" key="2">
    <source>
        <dbReference type="ARBA" id="ARBA00022525"/>
    </source>
</evidence>